<evidence type="ECO:0000313" key="3">
    <source>
        <dbReference type="Proteomes" id="UP000318571"/>
    </source>
</evidence>
<protein>
    <recommendedName>
        <fullName evidence="4">Sushi domain-containing protein</fullName>
    </recommendedName>
</protein>
<evidence type="ECO:0000256" key="1">
    <source>
        <dbReference type="SAM" id="MobiDB-lite"/>
    </source>
</evidence>
<reference evidence="2 3" key="1">
    <citation type="journal article" date="2018" name="Nat. Ecol. Evol.">
        <title>Genomic signatures of mitonuclear coevolution across populations of Tigriopus californicus.</title>
        <authorList>
            <person name="Barreto F.S."/>
            <person name="Watson E.T."/>
            <person name="Lima T.G."/>
            <person name="Willett C.S."/>
            <person name="Edmands S."/>
            <person name="Li W."/>
            <person name="Burton R.S."/>
        </authorList>
    </citation>
    <scope>NUCLEOTIDE SEQUENCE [LARGE SCALE GENOMIC DNA]</scope>
    <source>
        <strain evidence="2 3">San Diego</strain>
    </source>
</reference>
<dbReference type="Proteomes" id="UP000318571">
    <property type="component" value="Chromosome 2"/>
</dbReference>
<organism evidence="2 3">
    <name type="scientific">Tigriopus californicus</name>
    <name type="common">Marine copepod</name>
    <dbReference type="NCBI Taxonomy" id="6832"/>
    <lineage>
        <taxon>Eukaryota</taxon>
        <taxon>Metazoa</taxon>
        <taxon>Ecdysozoa</taxon>
        <taxon>Arthropoda</taxon>
        <taxon>Crustacea</taxon>
        <taxon>Multicrustacea</taxon>
        <taxon>Hexanauplia</taxon>
        <taxon>Copepoda</taxon>
        <taxon>Harpacticoida</taxon>
        <taxon>Harpacticidae</taxon>
        <taxon>Tigriopus</taxon>
    </lineage>
</organism>
<proteinExistence type="predicted"/>
<comment type="caution">
    <text evidence="2">The sequence shown here is derived from an EMBL/GenBank/DDBJ whole genome shotgun (WGS) entry which is preliminary data.</text>
</comment>
<feature type="compositionally biased region" description="Low complexity" evidence="1">
    <location>
        <begin position="142"/>
        <end position="164"/>
    </location>
</feature>
<feature type="compositionally biased region" description="Polar residues" evidence="1">
    <location>
        <begin position="166"/>
        <end position="176"/>
    </location>
</feature>
<dbReference type="AlphaFoldDB" id="A0A553PA20"/>
<name>A0A553PA20_TIGCA</name>
<evidence type="ECO:0000313" key="2">
    <source>
        <dbReference type="EMBL" id="TRY74519.1"/>
    </source>
</evidence>
<sequence length="326" mass="35422">ASPQRNNGGGLTTCAGVAGYCSEGYVGDTCIFVCAFGRPNVPVCESNGQWTDQPRCIEHEPGVEYQISGTCLGIPGYCSLDVTGGLCEFDCLTGPDIKSFCTSDGTWEPYPICDGDIRETRDGCDPCPGPFGGARNRTLESRNQPNQPAGRPNRQNNNNGPIQGFQPVSKSSPTVIQPSRQTPFTPQQPSQPVNYNNNNNRRAPNSRNTNRSSNNNRKANQSRGNNRSLQNNRNRNNQSSRANQFQEQPRKANFQNSQPSKVSRPVSNNNRNNNNNNRSNNHSGASTGLQCPGNSLEVCIDVCPSFSARIFGACVAGCARRCPTKK</sequence>
<gene>
    <name evidence="2" type="ORF">TCAL_00752</name>
</gene>
<keyword evidence="3" id="KW-1185">Reference proteome</keyword>
<accession>A0A553PA20</accession>
<feature type="region of interest" description="Disordered" evidence="1">
    <location>
        <begin position="124"/>
        <end position="287"/>
    </location>
</feature>
<feature type="non-terminal residue" evidence="2">
    <location>
        <position position="1"/>
    </location>
</feature>
<feature type="compositionally biased region" description="Low complexity" evidence="1">
    <location>
        <begin position="177"/>
        <end position="244"/>
    </location>
</feature>
<feature type="compositionally biased region" description="Low complexity" evidence="1">
    <location>
        <begin position="267"/>
        <end position="281"/>
    </location>
</feature>
<evidence type="ECO:0008006" key="4">
    <source>
        <dbReference type="Google" id="ProtNLM"/>
    </source>
</evidence>
<dbReference type="EMBL" id="VCGU01000005">
    <property type="protein sequence ID" value="TRY74519.1"/>
    <property type="molecule type" value="Genomic_DNA"/>
</dbReference>